<dbReference type="EMBL" id="JRWP01000028">
    <property type="protein sequence ID" value="KGY08117.1"/>
    <property type="molecule type" value="Genomic_DNA"/>
</dbReference>
<comment type="caution">
    <text evidence="1">The sequence shown here is derived from an EMBL/GenBank/DDBJ whole genome shotgun (WGS) entry which is preliminary data.</text>
</comment>
<name>A0A0A5HRD6_PHOS4</name>
<dbReference type="Pfam" id="PF12710">
    <property type="entry name" value="HAD"/>
    <property type="match status" value="1"/>
</dbReference>
<gene>
    <name evidence="1" type="ORF">NM06_13875</name>
</gene>
<dbReference type="Proteomes" id="UP000030451">
    <property type="component" value="Unassembled WGS sequence"/>
</dbReference>
<dbReference type="AlphaFoldDB" id="A0A0A5HRD6"/>
<dbReference type="InterPro" id="IPR036412">
    <property type="entry name" value="HAD-like_sf"/>
</dbReference>
<dbReference type="InterPro" id="IPR023214">
    <property type="entry name" value="HAD_sf"/>
</dbReference>
<dbReference type="NCBIfam" id="TIGR01488">
    <property type="entry name" value="HAD-SF-IB"/>
    <property type="match status" value="1"/>
</dbReference>
<accession>A0A0A5HRD6</accession>
<dbReference type="Gene3D" id="3.40.50.1000">
    <property type="entry name" value="HAD superfamily/HAD-like"/>
    <property type="match status" value="1"/>
</dbReference>
<dbReference type="NCBIfam" id="TIGR01490">
    <property type="entry name" value="HAD-SF-IB-hyp1"/>
    <property type="match status" value="1"/>
</dbReference>
<dbReference type="InterPro" id="IPR050582">
    <property type="entry name" value="HAD-like_SerB"/>
</dbReference>
<dbReference type="PANTHER" id="PTHR43344">
    <property type="entry name" value="PHOSPHOSERINE PHOSPHATASE"/>
    <property type="match status" value="1"/>
</dbReference>
<dbReference type="STRING" id="379097.SE23_18800"/>
<dbReference type="GO" id="GO:0005737">
    <property type="term" value="C:cytoplasm"/>
    <property type="evidence" value="ECO:0007669"/>
    <property type="project" value="TreeGrafter"/>
</dbReference>
<dbReference type="GO" id="GO:0036424">
    <property type="term" value="F:L-phosphoserine phosphatase activity"/>
    <property type="evidence" value="ECO:0007669"/>
    <property type="project" value="TreeGrafter"/>
</dbReference>
<dbReference type="GO" id="GO:0006564">
    <property type="term" value="P:L-serine biosynthetic process"/>
    <property type="evidence" value="ECO:0007669"/>
    <property type="project" value="TreeGrafter"/>
</dbReference>
<dbReference type="InterPro" id="IPR006385">
    <property type="entry name" value="HAD_hydro_SerB1"/>
</dbReference>
<dbReference type="GO" id="GO:0000287">
    <property type="term" value="F:magnesium ion binding"/>
    <property type="evidence" value="ECO:0007669"/>
    <property type="project" value="TreeGrafter"/>
</dbReference>
<dbReference type="OrthoDB" id="9784466at2"/>
<evidence type="ECO:0000313" key="1">
    <source>
        <dbReference type="EMBL" id="KGY08117.1"/>
    </source>
</evidence>
<organism evidence="1 2">
    <name type="scientific">Photobacterium sp. (strain ATCC 43367)</name>
    <dbReference type="NCBI Taxonomy" id="379097"/>
    <lineage>
        <taxon>Bacteria</taxon>
        <taxon>Pseudomonadati</taxon>
        <taxon>Pseudomonadota</taxon>
        <taxon>Gammaproteobacteria</taxon>
        <taxon>Vibrionales</taxon>
        <taxon>Vibrionaceae</taxon>
        <taxon>Vibrio</taxon>
        <taxon>Vibrio oreintalis group</taxon>
    </lineage>
</organism>
<protein>
    <submittedName>
        <fullName evidence="1">Phosphoserine phosphatase</fullName>
    </submittedName>
</protein>
<dbReference type="PANTHER" id="PTHR43344:SF14">
    <property type="entry name" value="HAD-IB FAMILY HYDROLASE"/>
    <property type="match status" value="1"/>
</dbReference>
<evidence type="ECO:0000313" key="2">
    <source>
        <dbReference type="Proteomes" id="UP000030451"/>
    </source>
</evidence>
<sequence>MSTMRNLALFDFDGTITSEDTYSKFLFFATPKLRLVIGLSFIWPAIALYRCGVLPASRLRPVLSFFAFWRRDVDEVECLAKRFTQQYLPSVIREIAQTRIDWHLERGDDVFVVSAGVNPYLSIWTEKQGIKLVCSELTRRNGRFTGRYQGGDCSRENKIRLLASRVDVSAYTKVFAYGDTFEDIPMLRIADESYLNWKPFGEVTPDSIKAS</sequence>
<proteinExistence type="predicted"/>
<reference evidence="1 2" key="1">
    <citation type="submission" date="2014-10" db="EMBL/GenBank/DDBJ databases">
        <title>Genome sequencing of Vibrio sinaloensis T08.</title>
        <authorList>
            <person name="Chan K.-G."/>
            <person name="Mohamad N.I."/>
        </authorList>
    </citation>
    <scope>NUCLEOTIDE SEQUENCE [LARGE SCALE GENOMIC DNA]</scope>
    <source>
        <strain evidence="1 2">T08</strain>
    </source>
</reference>
<dbReference type="SUPFAM" id="SSF56784">
    <property type="entry name" value="HAD-like"/>
    <property type="match status" value="1"/>
</dbReference>
<dbReference type="Gene3D" id="1.20.1440.100">
    <property type="entry name" value="SG protein - dephosphorylation function"/>
    <property type="match status" value="1"/>
</dbReference>